<protein>
    <submittedName>
        <fullName evidence="1">Uncharacterized protein</fullName>
    </submittedName>
</protein>
<comment type="caution">
    <text evidence="1">The sequence shown here is derived from an EMBL/GenBank/DDBJ whole genome shotgun (WGS) entry which is preliminary data.</text>
</comment>
<dbReference type="Proteomes" id="UP000810292">
    <property type="component" value="Unassembled WGS sequence"/>
</dbReference>
<dbReference type="AlphaFoldDB" id="A0A9D9NDM5"/>
<reference evidence="1" key="1">
    <citation type="submission" date="2020-10" db="EMBL/GenBank/DDBJ databases">
        <authorList>
            <person name="Gilroy R."/>
        </authorList>
    </citation>
    <scope>NUCLEOTIDE SEQUENCE</scope>
    <source>
        <strain evidence="1">14700</strain>
    </source>
</reference>
<dbReference type="PROSITE" id="PS51257">
    <property type="entry name" value="PROKAR_LIPOPROTEIN"/>
    <property type="match status" value="1"/>
</dbReference>
<sequence length="276" mass="30342">MRRFIPILLILIFITSCVYFDADRDDILQRLGKEGDTVVTIDTERMKESSLSSFIPSGELENRVNRLSLVLSDDSVTGIAQGKLSSTEVGTVLIWSPLFHRAKDENPRYYRSEHMSISAGSVGEGIVLFTTGDYESEYDSIFVSPIGNIPRSDALAMQSALAGVYISEPDSSFGLGIPDETLAKIRNVLLTIDENGEDFSLSGRIIMDSEDSARAMQMLLRNMLVQDIRRKGERLDVKALSGIFTYEGSVVSVSGYSLDKEVLENVISGSIGYAAI</sequence>
<name>A0A9D9NDM5_9SPIO</name>
<accession>A0A9D9NDM5</accession>
<gene>
    <name evidence="1" type="ORF">IAA72_05730</name>
</gene>
<organism evidence="1 2">
    <name type="scientific">Candidatus Ornithospirochaeta stercoravium</name>
    <dbReference type="NCBI Taxonomy" id="2840897"/>
    <lineage>
        <taxon>Bacteria</taxon>
        <taxon>Pseudomonadati</taxon>
        <taxon>Spirochaetota</taxon>
        <taxon>Spirochaetia</taxon>
        <taxon>Spirochaetales</taxon>
        <taxon>Spirochaetaceae</taxon>
        <taxon>Spirochaetaceae incertae sedis</taxon>
        <taxon>Candidatus Ornithospirochaeta</taxon>
    </lineage>
</organism>
<reference evidence="1" key="2">
    <citation type="journal article" date="2021" name="PeerJ">
        <title>Extensive microbial diversity within the chicken gut microbiome revealed by metagenomics and culture.</title>
        <authorList>
            <person name="Gilroy R."/>
            <person name="Ravi A."/>
            <person name="Getino M."/>
            <person name="Pursley I."/>
            <person name="Horton D.L."/>
            <person name="Alikhan N.F."/>
            <person name="Baker D."/>
            <person name="Gharbi K."/>
            <person name="Hall N."/>
            <person name="Watson M."/>
            <person name="Adriaenssens E.M."/>
            <person name="Foster-Nyarko E."/>
            <person name="Jarju S."/>
            <person name="Secka A."/>
            <person name="Antonio M."/>
            <person name="Oren A."/>
            <person name="Chaudhuri R.R."/>
            <person name="La Ragione R."/>
            <person name="Hildebrand F."/>
            <person name="Pallen M.J."/>
        </authorList>
    </citation>
    <scope>NUCLEOTIDE SEQUENCE</scope>
    <source>
        <strain evidence="1">14700</strain>
    </source>
</reference>
<proteinExistence type="predicted"/>
<evidence type="ECO:0000313" key="2">
    <source>
        <dbReference type="Proteomes" id="UP000810292"/>
    </source>
</evidence>
<dbReference type="EMBL" id="JADIMF010000087">
    <property type="protein sequence ID" value="MBO8469265.1"/>
    <property type="molecule type" value="Genomic_DNA"/>
</dbReference>
<evidence type="ECO:0000313" key="1">
    <source>
        <dbReference type="EMBL" id="MBO8469265.1"/>
    </source>
</evidence>